<keyword evidence="3" id="KW-1185">Reference proteome</keyword>
<feature type="transmembrane region" description="Helical" evidence="1">
    <location>
        <begin position="105"/>
        <end position="135"/>
    </location>
</feature>
<proteinExistence type="predicted"/>
<dbReference type="OrthoDB" id="2943698at2"/>
<dbReference type="Proteomes" id="UP000031366">
    <property type="component" value="Unassembled WGS sequence"/>
</dbReference>
<feature type="transmembrane region" description="Helical" evidence="1">
    <location>
        <begin position="155"/>
        <end position="176"/>
    </location>
</feature>
<reference evidence="2 3" key="1">
    <citation type="journal article" date="2015" name="Infect. Genet. Evol.">
        <title>Genomic sequences of six botulinum neurotoxin-producing strains representing three clostridial species illustrate the mobility and diversity of botulinum neurotoxin genes.</title>
        <authorList>
            <person name="Smith T.J."/>
            <person name="Hill K.K."/>
            <person name="Xie G."/>
            <person name="Foley B.T."/>
            <person name="Williamson C.H."/>
            <person name="Foster J.T."/>
            <person name="Johnson S.L."/>
            <person name="Chertkov O."/>
            <person name="Teshima H."/>
            <person name="Gibbons H.S."/>
            <person name="Johnsky L.A."/>
            <person name="Karavis M.A."/>
            <person name="Smith L.A."/>
        </authorList>
    </citation>
    <scope>NUCLEOTIDE SEQUENCE [LARGE SCALE GENOMIC DNA]</scope>
    <source>
        <strain evidence="2 3">CDC 2741</strain>
    </source>
</reference>
<dbReference type="RefSeq" id="WP_039636059.1">
    <property type="nucleotide sequence ID" value="NZ_AYSO01000020.1"/>
</dbReference>
<dbReference type="Pfam" id="PF12730">
    <property type="entry name" value="ABC2_membrane_4"/>
    <property type="match status" value="1"/>
</dbReference>
<feature type="transmembrane region" description="Helical" evidence="1">
    <location>
        <begin position="64"/>
        <end position="84"/>
    </location>
</feature>
<dbReference type="PANTHER" id="PTHR37305:SF1">
    <property type="entry name" value="MEMBRANE PROTEIN"/>
    <property type="match status" value="1"/>
</dbReference>
<feature type="transmembrane region" description="Helical" evidence="1">
    <location>
        <begin position="21"/>
        <end position="44"/>
    </location>
</feature>
<keyword evidence="1" id="KW-0812">Transmembrane</keyword>
<evidence type="ECO:0000313" key="3">
    <source>
        <dbReference type="Proteomes" id="UP000031366"/>
    </source>
</evidence>
<evidence type="ECO:0000256" key="1">
    <source>
        <dbReference type="SAM" id="Phobius"/>
    </source>
</evidence>
<gene>
    <name evidence="2" type="ORF">U732_300</name>
</gene>
<feature type="transmembrane region" description="Helical" evidence="1">
    <location>
        <begin position="188"/>
        <end position="205"/>
    </location>
</feature>
<name>A0A0C1QV10_9CLOT</name>
<dbReference type="EMBL" id="AYSO01000020">
    <property type="protein sequence ID" value="KIE44867.1"/>
    <property type="molecule type" value="Genomic_DNA"/>
</dbReference>
<dbReference type="STRING" id="29341.RSJ17_04310"/>
<feature type="transmembrane region" description="Helical" evidence="1">
    <location>
        <begin position="225"/>
        <end position="249"/>
    </location>
</feature>
<accession>A0A0C1QV10</accession>
<protein>
    <submittedName>
        <fullName evidence="2">ABC-2 transporter family protein</fullName>
    </submittedName>
</protein>
<organism evidence="2 3">
    <name type="scientific">Clostridium argentinense CDC 2741</name>
    <dbReference type="NCBI Taxonomy" id="1418104"/>
    <lineage>
        <taxon>Bacteria</taxon>
        <taxon>Bacillati</taxon>
        <taxon>Bacillota</taxon>
        <taxon>Clostridia</taxon>
        <taxon>Eubacteriales</taxon>
        <taxon>Clostridiaceae</taxon>
        <taxon>Clostridium</taxon>
    </lineage>
</organism>
<sequence>MRQLIISEMERVWSRSKTKTLLITFILLSTLWSIAMGSWNVGFYDSNITMPLNSLNFSVFILRDIHPLLMFVILPMLYTDCFNAEYTSGSYRNVMTRPYKKTEFILAKLIVQAFITFVFLMILFIISSLFGKFFLDTVESTKFFNITKDFNSIKAFIYSFKFYVIEFLILFAILSISSLICGIIENSVLSFLAIISVFLGSLYISDSFVFFLSSSKMIFDVLANITPMSFFTTLFFTTIIGIGGTIALWKHKDWLF</sequence>
<evidence type="ECO:0000313" key="2">
    <source>
        <dbReference type="EMBL" id="KIE44867.1"/>
    </source>
</evidence>
<dbReference type="AlphaFoldDB" id="A0A0C1QV10"/>
<keyword evidence="1" id="KW-0472">Membrane</keyword>
<keyword evidence="1" id="KW-1133">Transmembrane helix</keyword>
<comment type="caution">
    <text evidence="2">The sequence shown here is derived from an EMBL/GenBank/DDBJ whole genome shotgun (WGS) entry which is preliminary data.</text>
</comment>
<dbReference type="PANTHER" id="PTHR37305">
    <property type="entry name" value="INTEGRAL MEMBRANE PROTEIN-RELATED"/>
    <property type="match status" value="1"/>
</dbReference>